<keyword evidence="1" id="KW-1133">Transmembrane helix</keyword>
<geneLocation type="plasmid" evidence="3">
    <name>pp88_h</name>
</geneLocation>
<protein>
    <submittedName>
        <fullName evidence="2">Uncharacterized protein</fullName>
    </submittedName>
</protein>
<dbReference type="AlphaFoldDB" id="A0A2I7KHF0"/>
<organism evidence="2 3">
    <name type="scientific">Phaeobacter inhibens</name>
    <dbReference type="NCBI Taxonomy" id="221822"/>
    <lineage>
        <taxon>Bacteria</taxon>
        <taxon>Pseudomonadati</taxon>
        <taxon>Pseudomonadota</taxon>
        <taxon>Alphaproteobacteria</taxon>
        <taxon>Rhodobacterales</taxon>
        <taxon>Roseobacteraceae</taxon>
        <taxon>Phaeobacter</taxon>
    </lineage>
</organism>
<accession>A0A2I7KHF0</accession>
<evidence type="ECO:0000313" key="2">
    <source>
        <dbReference type="EMBL" id="AUR02001.1"/>
    </source>
</evidence>
<name>A0A2I7KHF0_9RHOB</name>
<sequence>MEFVLFALLTFIGAFKIAAEIRACEYERTILGPLLFLVGLTGIIITAIDAAL</sequence>
<dbReference type="Proteomes" id="UP000236447">
    <property type="component" value="Plasmid pP88_h"/>
</dbReference>
<gene>
    <name evidence="2" type="ORF">PhaeoP88_04689</name>
</gene>
<feature type="transmembrane region" description="Helical" evidence="1">
    <location>
        <begin position="33"/>
        <end position="51"/>
    </location>
</feature>
<evidence type="ECO:0000256" key="1">
    <source>
        <dbReference type="SAM" id="Phobius"/>
    </source>
</evidence>
<proteinExistence type="predicted"/>
<reference evidence="2 3" key="2">
    <citation type="journal article" date="2017" name="Genome Biol. Evol.">
        <title>Trajectories and Drivers of Genome Evolution in Surface-Associated Marine Phaeobacter.</title>
        <authorList>
            <person name="Freese H.M."/>
            <person name="Sikorski J."/>
            <person name="Bunk B."/>
            <person name="Scheuner C."/>
            <person name="Meier-Kolthoff J.P."/>
            <person name="Sproer C."/>
            <person name="Gram L."/>
            <person name="Overmann J."/>
        </authorList>
    </citation>
    <scope>NUCLEOTIDE SEQUENCE [LARGE SCALE GENOMIC DNA]</scope>
    <source>
        <strain evidence="2 3">P88</strain>
        <plasmid evidence="3">pp88_h</plasmid>
    </source>
</reference>
<keyword evidence="1" id="KW-0472">Membrane</keyword>
<evidence type="ECO:0000313" key="3">
    <source>
        <dbReference type="Proteomes" id="UP000236447"/>
    </source>
</evidence>
<dbReference type="EMBL" id="CP010733">
    <property type="protein sequence ID" value="AUR02001.1"/>
    <property type="molecule type" value="Genomic_DNA"/>
</dbReference>
<keyword evidence="2" id="KW-0614">Plasmid</keyword>
<keyword evidence="1" id="KW-0812">Transmembrane</keyword>
<dbReference type="RefSeq" id="WP_158526362.1">
    <property type="nucleotide sequence ID" value="NZ_CP010733.1"/>
</dbReference>
<reference evidence="2 3" key="1">
    <citation type="journal article" date="2017" name="Front. Microbiol.">
        <title>Phaeobacter piscinae sp. nov., a species of the Roseobacter group and potential aquaculture probiont.</title>
        <authorList>
            <person name="Sonnenschein E.C."/>
            <person name="Phippen C.B.W."/>
            <person name="Nielsen K.F."/>
            <person name="Mateiu R.V."/>
            <person name="Melchiorsen J."/>
            <person name="Gram L."/>
            <person name="Overmann J."/>
            <person name="Freese H.M."/>
        </authorList>
    </citation>
    <scope>NUCLEOTIDE SEQUENCE [LARGE SCALE GENOMIC DNA]</scope>
    <source>
        <strain evidence="2 3">P88</strain>
        <plasmid evidence="3">pp88_h</plasmid>
    </source>
</reference>